<keyword evidence="2" id="KW-1185">Reference proteome</keyword>
<sequence>MKKISRPRYRCCPRNIPSSLARKIAWWTNHVWTTAKRRDAVRFLLSPELNAYGLSPHDIDVCVTHIANAVDEPRWETARWGTLFAAAGLAPVRIVARWVQRPRLNVGAGTAAHTAVRLCVRVSPVISGVLLPSSLEEKGKHWVFGCLDMWDRGCVCLETVQIERPSVACWPSFKQDVLPDSNKRCVSFDCRNVCCSSDSSFA</sequence>
<protein>
    <submittedName>
        <fullName evidence="1">Uncharacterized protein</fullName>
    </submittedName>
</protein>
<dbReference type="OrthoDB" id="2752228at2759"/>
<dbReference type="Proteomes" id="UP000092993">
    <property type="component" value="Unassembled WGS sequence"/>
</dbReference>
<evidence type="ECO:0000313" key="2">
    <source>
        <dbReference type="Proteomes" id="UP000092993"/>
    </source>
</evidence>
<proteinExistence type="predicted"/>
<gene>
    <name evidence="1" type="ORF">A0H81_00073</name>
</gene>
<name>A0A1C7MSW6_GRIFR</name>
<reference evidence="1 2" key="1">
    <citation type="submission" date="2016-03" db="EMBL/GenBank/DDBJ databases">
        <title>Whole genome sequencing of Grifola frondosa 9006-11.</title>
        <authorList>
            <person name="Min B."/>
            <person name="Park H."/>
            <person name="Kim J.-G."/>
            <person name="Cho H."/>
            <person name="Oh Y.-L."/>
            <person name="Kong W.-S."/>
            <person name="Choi I.-G."/>
        </authorList>
    </citation>
    <scope>NUCLEOTIDE SEQUENCE [LARGE SCALE GENOMIC DNA]</scope>
    <source>
        <strain evidence="1 2">9006-11</strain>
    </source>
</reference>
<dbReference type="AlphaFoldDB" id="A0A1C7MSW6"/>
<organism evidence="1 2">
    <name type="scientific">Grifola frondosa</name>
    <name type="common">Maitake</name>
    <name type="synonym">Polyporus frondosus</name>
    <dbReference type="NCBI Taxonomy" id="5627"/>
    <lineage>
        <taxon>Eukaryota</taxon>
        <taxon>Fungi</taxon>
        <taxon>Dikarya</taxon>
        <taxon>Basidiomycota</taxon>
        <taxon>Agaricomycotina</taxon>
        <taxon>Agaricomycetes</taxon>
        <taxon>Polyporales</taxon>
        <taxon>Grifolaceae</taxon>
        <taxon>Grifola</taxon>
    </lineage>
</organism>
<evidence type="ECO:0000313" key="1">
    <source>
        <dbReference type="EMBL" id="OBZ79466.1"/>
    </source>
</evidence>
<dbReference type="EMBL" id="LUGG01000001">
    <property type="protein sequence ID" value="OBZ79466.1"/>
    <property type="molecule type" value="Genomic_DNA"/>
</dbReference>
<comment type="caution">
    <text evidence="1">The sequence shown here is derived from an EMBL/GenBank/DDBJ whole genome shotgun (WGS) entry which is preliminary data.</text>
</comment>
<accession>A0A1C7MSW6</accession>